<feature type="compositionally biased region" description="Polar residues" evidence="2">
    <location>
        <begin position="16"/>
        <end position="32"/>
    </location>
</feature>
<protein>
    <submittedName>
        <fullName evidence="3">Uncharacterized protein</fullName>
    </submittedName>
</protein>
<organism evidence="3 4">
    <name type="scientific">Sphaerulina musiva (strain SO2202)</name>
    <name type="common">Poplar stem canker fungus</name>
    <name type="synonym">Septoria musiva</name>
    <dbReference type="NCBI Taxonomy" id="692275"/>
    <lineage>
        <taxon>Eukaryota</taxon>
        <taxon>Fungi</taxon>
        <taxon>Dikarya</taxon>
        <taxon>Ascomycota</taxon>
        <taxon>Pezizomycotina</taxon>
        <taxon>Dothideomycetes</taxon>
        <taxon>Dothideomycetidae</taxon>
        <taxon>Mycosphaerellales</taxon>
        <taxon>Mycosphaerellaceae</taxon>
        <taxon>Sphaerulina</taxon>
    </lineage>
</organism>
<name>N1QEW4_SPHMS</name>
<keyword evidence="4" id="KW-1185">Reference proteome</keyword>
<reference evidence="3 4" key="1">
    <citation type="journal article" date="2012" name="PLoS Pathog.">
        <title>Diverse lifestyles and strategies of plant pathogenesis encoded in the genomes of eighteen Dothideomycetes fungi.</title>
        <authorList>
            <person name="Ohm R.A."/>
            <person name="Feau N."/>
            <person name="Henrissat B."/>
            <person name="Schoch C.L."/>
            <person name="Horwitz B.A."/>
            <person name="Barry K.W."/>
            <person name="Condon B.J."/>
            <person name="Copeland A.C."/>
            <person name="Dhillon B."/>
            <person name="Glaser F."/>
            <person name="Hesse C.N."/>
            <person name="Kosti I."/>
            <person name="LaButti K."/>
            <person name="Lindquist E.A."/>
            <person name="Lucas S."/>
            <person name="Salamov A.A."/>
            <person name="Bradshaw R.E."/>
            <person name="Ciuffetti L."/>
            <person name="Hamelin R.C."/>
            <person name="Kema G.H.J."/>
            <person name="Lawrence C."/>
            <person name="Scott J.A."/>
            <person name="Spatafora J.W."/>
            <person name="Turgeon B.G."/>
            <person name="de Wit P.J.G.M."/>
            <person name="Zhong S."/>
            <person name="Goodwin S.B."/>
            <person name="Grigoriev I.V."/>
        </authorList>
    </citation>
    <scope>NUCLEOTIDE SEQUENCE [LARGE SCALE GENOMIC DNA]</scope>
    <source>
        <strain evidence="3 4">SO2202</strain>
    </source>
</reference>
<feature type="compositionally biased region" description="Low complexity" evidence="2">
    <location>
        <begin position="125"/>
        <end position="135"/>
    </location>
</feature>
<evidence type="ECO:0000256" key="2">
    <source>
        <dbReference type="SAM" id="MobiDB-lite"/>
    </source>
</evidence>
<feature type="coiled-coil region" evidence="1">
    <location>
        <begin position="290"/>
        <end position="324"/>
    </location>
</feature>
<dbReference type="AlphaFoldDB" id="N1QEW4"/>
<sequence length="522" mass="57681">MAGESHAPDEGRQNDQQETVATNLRTLTQQDFSGIEQHSAVSIQEASSPAAEEEEEDDDDDEEEDARLLSDLSQRLDQANALGARCEAVLRTARDKRRAAEHSGSSIRLPLRSEVADEDAAVQQSAQISTATSSAPWEQAAQGENRPCMPRDSPGLRADTLNHRRVALNEAVARCKNLGDPVAREIEEIQATKRLSALQSSLDQCTALTAANASQITAQASQNAARDCLVNVMMYMLIVNGLTHSEASLRLEDQVAAGVQMDEQKLRTMAAEIGLTAKMEYIDKTSATLIQNLNDQAIDHERQIKVLGDQVRDLKGEMSEMTKRMESTALAPPLCHKKPTTMGLRPATNNGDGDRTQAAKVNTELKAQRPSCSHPGSVPINRMETRQIQLPNIDGWQSMLSVVPGILADKVLRSVRHHGEAYGFKTTTKGDPYTDSTLRFMVAVQNRQKWESGLKKGSKNVLEEIFIRLMYAVFAWEAEKGAWRHDLRRSFRSVARALSKLITASYGFNETRTIESLGLYRD</sequence>
<feature type="region of interest" description="Disordered" evidence="2">
    <location>
        <begin position="1"/>
        <end position="66"/>
    </location>
</feature>
<dbReference type="HOGENOM" id="CLU_521915_0_0_1"/>
<proteinExistence type="predicted"/>
<gene>
    <name evidence="3" type="ORF">SEPMUDRAFT_117636</name>
</gene>
<dbReference type="EMBL" id="KB456265">
    <property type="protein sequence ID" value="EMF11657.1"/>
    <property type="molecule type" value="Genomic_DNA"/>
</dbReference>
<evidence type="ECO:0000313" key="4">
    <source>
        <dbReference type="Proteomes" id="UP000016931"/>
    </source>
</evidence>
<feature type="compositionally biased region" description="Basic and acidic residues" evidence="2">
    <location>
        <begin position="1"/>
        <end position="15"/>
    </location>
</feature>
<dbReference type="RefSeq" id="XP_016759778.1">
    <property type="nucleotide sequence ID" value="XM_016901354.1"/>
</dbReference>
<feature type="compositionally biased region" description="Acidic residues" evidence="2">
    <location>
        <begin position="51"/>
        <end position="65"/>
    </location>
</feature>
<evidence type="ECO:0000313" key="3">
    <source>
        <dbReference type="EMBL" id="EMF11657.1"/>
    </source>
</evidence>
<feature type="region of interest" description="Disordered" evidence="2">
    <location>
        <begin position="125"/>
        <end position="153"/>
    </location>
</feature>
<evidence type="ECO:0000256" key="1">
    <source>
        <dbReference type="SAM" id="Coils"/>
    </source>
</evidence>
<dbReference type="GeneID" id="27898491"/>
<keyword evidence="1" id="KW-0175">Coiled coil</keyword>
<accession>N1QEW4</accession>
<dbReference type="Proteomes" id="UP000016931">
    <property type="component" value="Unassembled WGS sequence"/>
</dbReference>